<proteinExistence type="predicted"/>
<accession>A0A4P9ZG76</accession>
<protein>
    <submittedName>
        <fullName evidence="1">Uncharacterized protein</fullName>
    </submittedName>
</protein>
<keyword evidence="2" id="KW-1185">Reference proteome</keyword>
<dbReference type="Proteomes" id="UP000268321">
    <property type="component" value="Unassembled WGS sequence"/>
</dbReference>
<name>A0A4P9ZG76_9ASCO</name>
<gene>
    <name evidence="1" type="ORF">METBISCDRAFT_26953</name>
</gene>
<dbReference type="EMBL" id="ML004448">
    <property type="protein sequence ID" value="RKP31020.1"/>
    <property type="molecule type" value="Genomic_DNA"/>
</dbReference>
<evidence type="ECO:0000313" key="1">
    <source>
        <dbReference type="EMBL" id="RKP31020.1"/>
    </source>
</evidence>
<sequence length="52" mass="6259">MDDTNIRPSTIDVRSFYLELLVNEVYYDETYSVYVDHQIGCGKEDKRRELRI</sequence>
<reference evidence="2" key="1">
    <citation type="journal article" date="2018" name="Nat. Microbiol.">
        <title>Leveraging single-cell genomics to expand the fungal tree of life.</title>
        <authorList>
            <person name="Ahrendt S.R."/>
            <person name="Quandt C.A."/>
            <person name="Ciobanu D."/>
            <person name="Clum A."/>
            <person name="Salamov A."/>
            <person name="Andreopoulos B."/>
            <person name="Cheng J.F."/>
            <person name="Woyke T."/>
            <person name="Pelin A."/>
            <person name="Henrissat B."/>
            <person name="Reynolds N.K."/>
            <person name="Benny G.L."/>
            <person name="Smith M.E."/>
            <person name="James T.Y."/>
            <person name="Grigoriev I.V."/>
        </authorList>
    </citation>
    <scope>NUCLEOTIDE SEQUENCE [LARGE SCALE GENOMIC DNA]</scope>
    <source>
        <strain evidence="2">Baker2002</strain>
    </source>
</reference>
<evidence type="ECO:0000313" key="2">
    <source>
        <dbReference type="Proteomes" id="UP000268321"/>
    </source>
</evidence>
<dbReference type="AlphaFoldDB" id="A0A4P9ZG76"/>
<organism evidence="1 2">
    <name type="scientific">Metschnikowia bicuspidata</name>
    <dbReference type="NCBI Taxonomy" id="27322"/>
    <lineage>
        <taxon>Eukaryota</taxon>
        <taxon>Fungi</taxon>
        <taxon>Dikarya</taxon>
        <taxon>Ascomycota</taxon>
        <taxon>Saccharomycotina</taxon>
        <taxon>Pichiomycetes</taxon>
        <taxon>Metschnikowiaceae</taxon>
        <taxon>Metschnikowia</taxon>
    </lineage>
</organism>